<organism evidence="1 2">
    <name type="scientific">Amanita muscaria (strain Koide BX008)</name>
    <dbReference type="NCBI Taxonomy" id="946122"/>
    <lineage>
        <taxon>Eukaryota</taxon>
        <taxon>Fungi</taxon>
        <taxon>Dikarya</taxon>
        <taxon>Basidiomycota</taxon>
        <taxon>Agaricomycotina</taxon>
        <taxon>Agaricomycetes</taxon>
        <taxon>Agaricomycetidae</taxon>
        <taxon>Agaricales</taxon>
        <taxon>Pluteineae</taxon>
        <taxon>Amanitaceae</taxon>
        <taxon>Amanita</taxon>
    </lineage>
</organism>
<accession>A0A0C2VY69</accession>
<evidence type="ECO:0000313" key="2">
    <source>
        <dbReference type="Proteomes" id="UP000054549"/>
    </source>
</evidence>
<protein>
    <submittedName>
        <fullName evidence="1">Uncharacterized protein</fullName>
    </submittedName>
</protein>
<dbReference type="EMBL" id="KN819276">
    <property type="protein sequence ID" value="KIL53797.1"/>
    <property type="molecule type" value="Genomic_DNA"/>
</dbReference>
<dbReference type="Proteomes" id="UP000054549">
    <property type="component" value="Unassembled WGS sequence"/>
</dbReference>
<evidence type="ECO:0000313" key="1">
    <source>
        <dbReference type="EMBL" id="KIL53797.1"/>
    </source>
</evidence>
<keyword evidence="2" id="KW-1185">Reference proteome</keyword>
<dbReference type="HOGENOM" id="CLU_2096255_0_0_1"/>
<dbReference type="AlphaFoldDB" id="A0A0C2VY69"/>
<proteinExistence type="predicted"/>
<reference evidence="1 2" key="1">
    <citation type="submission" date="2014-04" db="EMBL/GenBank/DDBJ databases">
        <title>Evolutionary Origins and Diversification of the Mycorrhizal Mutualists.</title>
        <authorList>
            <consortium name="DOE Joint Genome Institute"/>
            <consortium name="Mycorrhizal Genomics Consortium"/>
            <person name="Kohler A."/>
            <person name="Kuo A."/>
            <person name="Nagy L.G."/>
            <person name="Floudas D."/>
            <person name="Copeland A."/>
            <person name="Barry K.W."/>
            <person name="Cichocki N."/>
            <person name="Veneault-Fourrey C."/>
            <person name="LaButti K."/>
            <person name="Lindquist E.A."/>
            <person name="Lipzen A."/>
            <person name="Lundell T."/>
            <person name="Morin E."/>
            <person name="Murat C."/>
            <person name="Riley R."/>
            <person name="Ohm R."/>
            <person name="Sun H."/>
            <person name="Tunlid A."/>
            <person name="Henrissat B."/>
            <person name="Grigoriev I.V."/>
            <person name="Hibbett D.S."/>
            <person name="Martin F."/>
        </authorList>
    </citation>
    <scope>NUCLEOTIDE SEQUENCE [LARGE SCALE GENOMIC DNA]</scope>
    <source>
        <strain evidence="1 2">Koide BX008</strain>
    </source>
</reference>
<name>A0A0C2VY69_AMAMK</name>
<sequence length="116" mass="13309">MASKVQGPISNNKDASTYRSEIREEIMEEWKRSHVPSASWLKMRHKGRLVNIHTKRFAHKFIYPLDSIKQSSRFSRALRLVAALVNSTLFIQGIISSPYANSILFIVFATETRTLS</sequence>
<gene>
    <name evidence="1" type="ORF">M378DRAFT_19551</name>
</gene>
<dbReference type="InParanoid" id="A0A0C2VY69"/>